<keyword evidence="3" id="KW-0723">Serine/threonine-protein kinase</keyword>
<dbReference type="PROSITE" id="PS50108">
    <property type="entry name" value="CRIB"/>
    <property type="match status" value="1"/>
</dbReference>
<evidence type="ECO:0000256" key="12">
    <source>
        <dbReference type="SAM" id="Phobius"/>
    </source>
</evidence>
<keyword evidence="7 10" id="KW-0067">ATP-binding</keyword>
<dbReference type="InterPro" id="IPR011009">
    <property type="entry name" value="Kinase-like_dom_sf"/>
</dbReference>
<dbReference type="SUPFAM" id="SSF56112">
    <property type="entry name" value="Protein kinase-like (PK-like)"/>
    <property type="match status" value="1"/>
</dbReference>
<dbReference type="PANTHER" id="PTHR48012">
    <property type="entry name" value="STERILE20-LIKE KINASE, ISOFORM B-RELATED"/>
    <property type="match status" value="1"/>
</dbReference>
<feature type="compositionally biased region" description="Low complexity" evidence="11">
    <location>
        <begin position="438"/>
        <end position="454"/>
    </location>
</feature>
<dbReference type="EC" id="2.7.11.1" evidence="2"/>
<reference evidence="15" key="1">
    <citation type="submission" date="2016-10" db="EMBL/GenBank/DDBJ databases">
        <authorList>
            <person name="Benchimol M."/>
            <person name="Almeida L.G."/>
            <person name="Vasconcelos A.T."/>
            <person name="Perreira-Neves A."/>
            <person name="Rosa I.A."/>
            <person name="Tasca T."/>
            <person name="Bogo M.R."/>
            <person name="de Souza W."/>
        </authorList>
    </citation>
    <scope>NUCLEOTIDE SEQUENCE [LARGE SCALE GENOMIC DNA]</scope>
    <source>
        <strain evidence="15">K</strain>
    </source>
</reference>
<dbReference type="GO" id="GO:0004674">
    <property type="term" value="F:protein serine/threonine kinase activity"/>
    <property type="evidence" value="ECO:0007669"/>
    <property type="project" value="UniProtKB-KW"/>
</dbReference>
<dbReference type="VEuPathDB" id="TrichDB:TRFO_38968"/>
<dbReference type="Proteomes" id="UP000179807">
    <property type="component" value="Unassembled WGS sequence"/>
</dbReference>
<dbReference type="Pfam" id="PF00069">
    <property type="entry name" value="Pkinase"/>
    <property type="match status" value="1"/>
</dbReference>
<dbReference type="InterPro" id="IPR050629">
    <property type="entry name" value="STE20/SPS1-PAK"/>
</dbReference>
<evidence type="ECO:0000256" key="4">
    <source>
        <dbReference type="ARBA" id="ARBA00022679"/>
    </source>
</evidence>
<evidence type="ECO:0000259" key="14">
    <source>
        <dbReference type="PROSITE" id="PS50108"/>
    </source>
</evidence>
<dbReference type="CDD" id="cd05122">
    <property type="entry name" value="PKc_STE"/>
    <property type="match status" value="1"/>
</dbReference>
<dbReference type="RefSeq" id="XP_068347964.1">
    <property type="nucleotide sequence ID" value="XM_068512359.1"/>
</dbReference>
<dbReference type="SMART" id="SM00220">
    <property type="entry name" value="S_TKc"/>
    <property type="match status" value="1"/>
</dbReference>
<evidence type="ECO:0000256" key="5">
    <source>
        <dbReference type="ARBA" id="ARBA00022741"/>
    </source>
</evidence>
<evidence type="ECO:0000256" key="8">
    <source>
        <dbReference type="ARBA" id="ARBA00047899"/>
    </source>
</evidence>
<feature type="domain" description="CRIB" evidence="14">
    <location>
        <begin position="19"/>
        <end position="32"/>
    </location>
</feature>
<dbReference type="FunFam" id="1.10.510.10:FF:001091">
    <property type="entry name" value="STE family protein kinase"/>
    <property type="match status" value="1"/>
</dbReference>
<evidence type="ECO:0000256" key="2">
    <source>
        <dbReference type="ARBA" id="ARBA00012513"/>
    </source>
</evidence>
<dbReference type="InterPro" id="IPR000095">
    <property type="entry name" value="CRIB_dom"/>
</dbReference>
<keyword evidence="4" id="KW-0808">Transferase</keyword>
<dbReference type="InterPro" id="IPR000719">
    <property type="entry name" value="Prot_kinase_dom"/>
</dbReference>
<evidence type="ECO:0000256" key="7">
    <source>
        <dbReference type="ARBA" id="ARBA00022840"/>
    </source>
</evidence>
<dbReference type="EMBL" id="MLAK01001285">
    <property type="protein sequence ID" value="OHS94827.1"/>
    <property type="molecule type" value="Genomic_DNA"/>
</dbReference>
<dbReference type="Gene3D" id="1.10.510.10">
    <property type="entry name" value="Transferase(Phosphotransferase) domain 1"/>
    <property type="match status" value="1"/>
</dbReference>
<dbReference type="InterPro" id="IPR017441">
    <property type="entry name" value="Protein_kinase_ATP_BS"/>
</dbReference>
<evidence type="ECO:0000256" key="9">
    <source>
        <dbReference type="ARBA" id="ARBA00048679"/>
    </source>
</evidence>
<comment type="catalytic activity">
    <reaction evidence="9">
        <text>L-seryl-[protein] + ATP = O-phospho-L-seryl-[protein] + ADP + H(+)</text>
        <dbReference type="Rhea" id="RHEA:17989"/>
        <dbReference type="Rhea" id="RHEA-COMP:9863"/>
        <dbReference type="Rhea" id="RHEA-COMP:11604"/>
        <dbReference type="ChEBI" id="CHEBI:15378"/>
        <dbReference type="ChEBI" id="CHEBI:29999"/>
        <dbReference type="ChEBI" id="CHEBI:30616"/>
        <dbReference type="ChEBI" id="CHEBI:83421"/>
        <dbReference type="ChEBI" id="CHEBI:456216"/>
        <dbReference type="EC" id="2.7.11.1"/>
    </reaction>
</comment>
<feature type="region of interest" description="Disordered" evidence="11">
    <location>
        <begin position="432"/>
        <end position="464"/>
    </location>
</feature>
<dbReference type="OrthoDB" id="8693905at2759"/>
<dbReference type="GeneID" id="94847063"/>
<proteinExistence type="inferred from homology"/>
<keyword evidence="12" id="KW-0472">Membrane</keyword>
<feature type="binding site" evidence="10">
    <location>
        <position position="77"/>
    </location>
    <ligand>
        <name>ATP</name>
        <dbReference type="ChEBI" id="CHEBI:30616"/>
    </ligand>
</feature>
<evidence type="ECO:0000256" key="1">
    <source>
        <dbReference type="ARBA" id="ARBA00008874"/>
    </source>
</evidence>
<gene>
    <name evidence="15" type="ORF">TRFO_38968</name>
</gene>
<sequence>MQRKLSLLSKGDDEVKLKISGPTDVKHLVHVDQDLNWSFENVDPKTVFQKLRVIGKGGFGTVIELLHIPSGITLAGKMISEELMNRATRDSLKKEIELMRQITTPYTIRYYGSVIFDNSTTILMDFCKCGSLRDLIDAAQTPLTEDQIKVVMHDLLFALQMLHLKYKIVHRDIKAGNILLSKSADMKVADFGVSRQFDQAKTFSTCSIVGTPYWMAPEVINGMKYSFPADIWSVGATAIELFEGAPPYSEFPIMRAMVLIATEGFCGFRQKSKPTPDFVDFVKKCMNKDPNLRATIPELLKHPFMKDVDNFDRQVLFKDLLEREIIYKEENEEEDEEEDDQQKKYSSFVVEVDANTQPSMLYSTVEEYVIEEEEEEEEDNNLYGKLNFDDDIQKMPSMKDETTVLMNASPVEKQGATKLPVIADQRTIISQQSAPKTESQQKPEPQSKPQLEKPSNQEAKKTGKVEVKERVADLVKTEKVKTEKATQKLDLASVVPKDPKRIGALAIVAIFLFATLGKVGFSALLGMIILIVYYATFRM</sequence>
<evidence type="ECO:0000256" key="11">
    <source>
        <dbReference type="SAM" id="MobiDB-lite"/>
    </source>
</evidence>
<evidence type="ECO:0000256" key="6">
    <source>
        <dbReference type="ARBA" id="ARBA00022777"/>
    </source>
</evidence>
<evidence type="ECO:0000313" key="15">
    <source>
        <dbReference type="EMBL" id="OHS94827.1"/>
    </source>
</evidence>
<dbReference type="PROSITE" id="PS00107">
    <property type="entry name" value="PROTEIN_KINASE_ATP"/>
    <property type="match status" value="1"/>
</dbReference>
<comment type="catalytic activity">
    <reaction evidence="8">
        <text>L-threonyl-[protein] + ATP = O-phospho-L-threonyl-[protein] + ADP + H(+)</text>
        <dbReference type="Rhea" id="RHEA:46608"/>
        <dbReference type="Rhea" id="RHEA-COMP:11060"/>
        <dbReference type="Rhea" id="RHEA-COMP:11605"/>
        <dbReference type="ChEBI" id="CHEBI:15378"/>
        <dbReference type="ChEBI" id="CHEBI:30013"/>
        <dbReference type="ChEBI" id="CHEBI:30616"/>
        <dbReference type="ChEBI" id="CHEBI:61977"/>
        <dbReference type="ChEBI" id="CHEBI:456216"/>
        <dbReference type="EC" id="2.7.11.1"/>
    </reaction>
</comment>
<name>A0A1J4JAZ4_9EUKA</name>
<feature type="domain" description="Protein kinase" evidence="13">
    <location>
        <begin position="48"/>
        <end position="305"/>
    </location>
</feature>
<dbReference type="AlphaFoldDB" id="A0A1J4JAZ4"/>
<keyword evidence="5 10" id="KW-0547">Nucleotide-binding</keyword>
<dbReference type="PROSITE" id="PS50011">
    <property type="entry name" value="PROTEIN_KINASE_DOM"/>
    <property type="match status" value="1"/>
</dbReference>
<organism evidence="15 16">
    <name type="scientific">Tritrichomonas foetus</name>
    <dbReference type="NCBI Taxonomy" id="1144522"/>
    <lineage>
        <taxon>Eukaryota</taxon>
        <taxon>Metamonada</taxon>
        <taxon>Parabasalia</taxon>
        <taxon>Tritrichomonadida</taxon>
        <taxon>Tritrichomonadidae</taxon>
        <taxon>Tritrichomonas</taxon>
    </lineage>
</organism>
<dbReference type="GO" id="GO:0005737">
    <property type="term" value="C:cytoplasm"/>
    <property type="evidence" value="ECO:0007669"/>
    <property type="project" value="TreeGrafter"/>
</dbReference>
<keyword evidence="6 15" id="KW-0418">Kinase</keyword>
<comment type="caution">
    <text evidence="15">The sequence shown here is derived from an EMBL/GenBank/DDBJ whole genome shotgun (WGS) entry which is preliminary data.</text>
</comment>
<keyword evidence="16" id="KW-1185">Reference proteome</keyword>
<feature type="transmembrane region" description="Helical" evidence="12">
    <location>
        <begin position="502"/>
        <end position="535"/>
    </location>
</feature>
<dbReference type="GO" id="GO:0005524">
    <property type="term" value="F:ATP binding"/>
    <property type="evidence" value="ECO:0007669"/>
    <property type="project" value="UniProtKB-UniRule"/>
</dbReference>
<evidence type="ECO:0000313" key="16">
    <source>
        <dbReference type="Proteomes" id="UP000179807"/>
    </source>
</evidence>
<dbReference type="InterPro" id="IPR008271">
    <property type="entry name" value="Ser/Thr_kinase_AS"/>
</dbReference>
<keyword evidence="12" id="KW-1133">Transmembrane helix</keyword>
<protein>
    <recommendedName>
        <fullName evidence="2">non-specific serine/threonine protein kinase</fullName>
        <ecNumber evidence="2">2.7.11.1</ecNumber>
    </recommendedName>
</protein>
<evidence type="ECO:0000259" key="13">
    <source>
        <dbReference type="PROSITE" id="PS50011"/>
    </source>
</evidence>
<accession>A0A1J4JAZ4</accession>
<evidence type="ECO:0000256" key="3">
    <source>
        <dbReference type="ARBA" id="ARBA00022527"/>
    </source>
</evidence>
<evidence type="ECO:0000256" key="10">
    <source>
        <dbReference type="PROSITE-ProRule" id="PRU10141"/>
    </source>
</evidence>
<keyword evidence="12" id="KW-0812">Transmembrane</keyword>
<dbReference type="PROSITE" id="PS00108">
    <property type="entry name" value="PROTEIN_KINASE_ST"/>
    <property type="match status" value="1"/>
</dbReference>
<dbReference type="PANTHER" id="PTHR48012:SF10">
    <property type="entry name" value="FI20177P1"/>
    <property type="match status" value="1"/>
</dbReference>
<comment type="similarity">
    <text evidence="1">Belongs to the protein kinase superfamily. STE Ser/Thr protein kinase family. STE20 subfamily.</text>
</comment>